<name>A0A8H6YAU0_9AGAR</name>
<accession>A0A8H6YAU0</accession>
<evidence type="ECO:0000313" key="3">
    <source>
        <dbReference type="Proteomes" id="UP000623467"/>
    </source>
</evidence>
<organism evidence="2 3">
    <name type="scientific">Mycena sanguinolenta</name>
    <dbReference type="NCBI Taxonomy" id="230812"/>
    <lineage>
        <taxon>Eukaryota</taxon>
        <taxon>Fungi</taxon>
        <taxon>Dikarya</taxon>
        <taxon>Basidiomycota</taxon>
        <taxon>Agaricomycotina</taxon>
        <taxon>Agaricomycetes</taxon>
        <taxon>Agaricomycetidae</taxon>
        <taxon>Agaricales</taxon>
        <taxon>Marasmiineae</taxon>
        <taxon>Mycenaceae</taxon>
        <taxon>Mycena</taxon>
    </lineage>
</organism>
<keyword evidence="3" id="KW-1185">Reference proteome</keyword>
<comment type="caution">
    <text evidence="2">The sequence shown here is derived from an EMBL/GenBank/DDBJ whole genome shotgun (WGS) entry which is preliminary data.</text>
</comment>
<keyword evidence="1" id="KW-1133">Transmembrane helix</keyword>
<keyword evidence="1" id="KW-0812">Transmembrane</keyword>
<dbReference type="AlphaFoldDB" id="A0A8H6YAU0"/>
<gene>
    <name evidence="2" type="ORF">MSAN_01356700</name>
</gene>
<proteinExistence type="predicted"/>
<dbReference type="EMBL" id="JACAZH010000010">
    <property type="protein sequence ID" value="KAF7357603.1"/>
    <property type="molecule type" value="Genomic_DNA"/>
</dbReference>
<reference evidence="2" key="1">
    <citation type="submission" date="2020-05" db="EMBL/GenBank/DDBJ databases">
        <title>Mycena genomes resolve the evolution of fungal bioluminescence.</title>
        <authorList>
            <person name="Tsai I.J."/>
        </authorList>
    </citation>
    <scope>NUCLEOTIDE SEQUENCE</scope>
    <source>
        <strain evidence="2">160909Yilan</strain>
    </source>
</reference>
<sequence length="701" mass="78477">MDHIEFTGLMIALVAFIIALLQLIQQYLATATVRSKVGRAAIGRWATHNRRRWNLWEYKVHDEYLEPTLTWDAVCKCLHSQQKKGEAVIWSLRGRYAARISSAIVVGPQGDQFSQAPRLELTRWGDESQTEVPLSALSRADRRQVQDYNRTLAMRARARQTTSSASWSNMMAALVGDSSVFAAPSDAVVEIEDNDIAPETSHLMAKLLSTPRKQTIAKLTTKLRRKLVEGHRDAAYRDADTIPSLLDSPTMDIHMSDLVACGLALDAEIIRADLHRPVIHMTGKHCSITSQEESGVGIIARYRAKPGHVHDFLGCTATEAEMLVDFAKGYLRIGDAQAYMTDWGYNSVDKLFEIALRRSQSEDWEQMAVMPEYTPYCEGDQDHQWRDNWSSPKTPLVGFLMTVCGNPAVANSFPHTLLREWTDSERTAIGQRVCQYIDQEIGFIDAPTNFLVNLRSAGVFMANFKLANDWGAEHAGIHGWSMSSGTEFVKRVSECWSVSGQSEQVPIMPALRNLLEDGRLNLDWAKAYNSKMATKNQREGRVKAGTLCWIQIMMLDTWIARQVDLLILKDSDEAAIPVDLKTAKERAKPSDMSGDEKRKTTGWKRCRSRFIRLYLARLADGIVIDSDPDGPQSVGVSCMSPGGGLGATGWEGMETGDGKDWAELDAVLTLRAVLMATRMELMYNTDVFLALRDFDPMIRMA</sequence>
<feature type="transmembrane region" description="Helical" evidence="1">
    <location>
        <begin position="6"/>
        <end position="24"/>
    </location>
</feature>
<dbReference type="Proteomes" id="UP000623467">
    <property type="component" value="Unassembled WGS sequence"/>
</dbReference>
<protein>
    <submittedName>
        <fullName evidence="2">Uncharacterized protein</fullName>
    </submittedName>
</protein>
<evidence type="ECO:0000313" key="2">
    <source>
        <dbReference type="EMBL" id="KAF7357603.1"/>
    </source>
</evidence>
<evidence type="ECO:0000256" key="1">
    <source>
        <dbReference type="SAM" id="Phobius"/>
    </source>
</evidence>
<keyword evidence="1" id="KW-0472">Membrane</keyword>
<dbReference type="OrthoDB" id="2993697at2759"/>